<reference evidence="3" key="1">
    <citation type="journal article" date="2016" name="Nat. Commun.">
        <title>The Gonium pectorale genome demonstrates co-option of cell cycle regulation during the evolution of multicellularity.</title>
        <authorList>
            <person name="Hanschen E.R."/>
            <person name="Marriage T.N."/>
            <person name="Ferris P.J."/>
            <person name="Hamaji T."/>
            <person name="Toyoda A."/>
            <person name="Fujiyama A."/>
            <person name="Neme R."/>
            <person name="Noguchi H."/>
            <person name="Minakuchi Y."/>
            <person name="Suzuki M."/>
            <person name="Kawai-Toyooka H."/>
            <person name="Smith D.R."/>
            <person name="Sparks H."/>
            <person name="Anderson J."/>
            <person name="Bakaric R."/>
            <person name="Luria V."/>
            <person name="Karger A."/>
            <person name="Kirschner M.W."/>
            <person name="Durand P.M."/>
            <person name="Michod R.E."/>
            <person name="Nozaki H."/>
            <person name="Olson B.J."/>
        </authorList>
    </citation>
    <scope>NUCLEOTIDE SEQUENCE [LARGE SCALE GENOMIC DNA]</scope>
    <source>
        <strain evidence="3">NIES-2863</strain>
    </source>
</reference>
<keyword evidence="3" id="KW-1185">Reference proteome</keyword>
<accession>A0A150G5Q2</accession>
<gene>
    <name evidence="2" type="ORF">GPECTOR_61g818</name>
</gene>
<evidence type="ECO:0000313" key="2">
    <source>
        <dbReference type="EMBL" id="KXZ44865.1"/>
    </source>
</evidence>
<proteinExistence type="predicted"/>
<evidence type="ECO:0000256" key="1">
    <source>
        <dbReference type="SAM" id="Coils"/>
    </source>
</evidence>
<keyword evidence="1" id="KW-0175">Coiled coil</keyword>
<name>A0A150G5Q2_GONPE</name>
<sequence length="77" mass="9018">MGQILDEEMQQEIAEMQQELQSQRKEQQSQQEELQNIKRQLKEQHLDPIAELIKDLLTRLVALFAPSAHTSLHQKQA</sequence>
<evidence type="ECO:0000313" key="3">
    <source>
        <dbReference type="Proteomes" id="UP000075714"/>
    </source>
</evidence>
<protein>
    <submittedName>
        <fullName evidence="2">Uncharacterized protein</fullName>
    </submittedName>
</protein>
<dbReference type="AlphaFoldDB" id="A0A150G5Q2"/>
<dbReference type="Proteomes" id="UP000075714">
    <property type="component" value="Unassembled WGS sequence"/>
</dbReference>
<organism evidence="2 3">
    <name type="scientific">Gonium pectorale</name>
    <name type="common">Green alga</name>
    <dbReference type="NCBI Taxonomy" id="33097"/>
    <lineage>
        <taxon>Eukaryota</taxon>
        <taxon>Viridiplantae</taxon>
        <taxon>Chlorophyta</taxon>
        <taxon>core chlorophytes</taxon>
        <taxon>Chlorophyceae</taxon>
        <taxon>CS clade</taxon>
        <taxon>Chlamydomonadales</taxon>
        <taxon>Volvocaceae</taxon>
        <taxon>Gonium</taxon>
    </lineage>
</organism>
<dbReference type="EMBL" id="LSYV01000062">
    <property type="protein sequence ID" value="KXZ44865.1"/>
    <property type="molecule type" value="Genomic_DNA"/>
</dbReference>
<comment type="caution">
    <text evidence="2">The sequence shown here is derived from an EMBL/GenBank/DDBJ whole genome shotgun (WGS) entry which is preliminary data.</text>
</comment>
<feature type="coiled-coil region" evidence="1">
    <location>
        <begin position="6"/>
        <end position="47"/>
    </location>
</feature>